<sequence length="79" mass="9362">MTFSATEEEKLRHPNYKIMDLSPDSLKVELNSWYREDLIEWLVWNDKNGVYRDEESLSEIGNILGKDEAISIIIRQIFD</sequence>
<reference evidence="1 2" key="1">
    <citation type="submission" date="2020-09" db="EMBL/GenBank/DDBJ databases">
        <title>Draft genome of Gelidibacter salicanalis PAMC21136.</title>
        <authorList>
            <person name="Park H."/>
        </authorList>
    </citation>
    <scope>NUCLEOTIDE SEQUENCE [LARGE SCALE GENOMIC DNA]</scope>
    <source>
        <strain evidence="1 2">PAMC21136</strain>
    </source>
</reference>
<accession>A0A934KVV7</accession>
<evidence type="ECO:0000313" key="1">
    <source>
        <dbReference type="EMBL" id="MBJ7882251.1"/>
    </source>
</evidence>
<dbReference type="Proteomes" id="UP000662373">
    <property type="component" value="Unassembled WGS sequence"/>
</dbReference>
<keyword evidence="2" id="KW-1185">Reference proteome</keyword>
<evidence type="ECO:0000313" key="2">
    <source>
        <dbReference type="Proteomes" id="UP000662373"/>
    </source>
</evidence>
<dbReference type="AlphaFoldDB" id="A0A934KVV7"/>
<dbReference type="EMBL" id="JAEHJZ010000042">
    <property type="protein sequence ID" value="MBJ7882251.1"/>
    <property type="molecule type" value="Genomic_DNA"/>
</dbReference>
<name>A0A934KVV7_9FLAO</name>
<comment type="caution">
    <text evidence="1">The sequence shown here is derived from an EMBL/GenBank/DDBJ whole genome shotgun (WGS) entry which is preliminary data.</text>
</comment>
<proteinExistence type="predicted"/>
<protein>
    <submittedName>
        <fullName evidence="1">Uncharacterized protein</fullName>
    </submittedName>
</protein>
<gene>
    <name evidence="1" type="ORF">JEM65_16585</name>
</gene>
<organism evidence="1 2">
    <name type="scientific">Gelidibacter salicanalis</name>
    <dbReference type="NCBI Taxonomy" id="291193"/>
    <lineage>
        <taxon>Bacteria</taxon>
        <taxon>Pseudomonadati</taxon>
        <taxon>Bacteroidota</taxon>
        <taxon>Flavobacteriia</taxon>
        <taxon>Flavobacteriales</taxon>
        <taxon>Flavobacteriaceae</taxon>
        <taxon>Gelidibacter</taxon>
    </lineage>
</organism>
<dbReference type="RefSeq" id="WP_199602021.1">
    <property type="nucleotide sequence ID" value="NZ_JAEHJZ010000042.1"/>
</dbReference>